<organism evidence="2 3">
    <name type="scientific">Longimycelium tulufanense</name>
    <dbReference type="NCBI Taxonomy" id="907463"/>
    <lineage>
        <taxon>Bacteria</taxon>
        <taxon>Bacillati</taxon>
        <taxon>Actinomycetota</taxon>
        <taxon>Actinomycetes</taxon>
        <taxon>Pseudonocardiales</taxon>
        <taxon>Pseudonocardiaceae</taxon>
        <taxon>Longimycelium</taxon>
    </lineage>
</organism>
<comment type="caution">
    <text evidence="2">The sequence shown here is derived from an EMBL/GenBank/DDBJ whole genome shotgun (WGS) entry which is preliminary data.</text>
</comment>
<reference evidence="2" key="2">
    <citation type="submission" date="2020-09" db="EMBL/GenBank/DDBJ databases">
        <authorList>
            <person name="Sun Q."/>
            <person name="Zhou Y."/>
        </authorList>
    </citation>
    <scope>NUCLEOTIDE SEQUENCE</scope>
    <source>
        <strain evidence="2">CGMCC 4.5737</strain>
    </source>
</reference>
<dbReference type="InterPro" id="IPR036388">
    <property type="entry name" value="WH-like_DNA-bd_sf"/>
</dbReference>
<dbReference type="SUPFAM" id="SSF46955">
    <property type="entry name" value="Putative DNA-binding domain"/>
    <property type="match status" value="1"/>
</dbReference>
<sequence>MMDKPWGIEDLANFLGVPKNTIYQWRSKGYGPPSRKVGRYVKYLPDEVRRWLHSLPKEVG</sequence>
<dbReference type="InterPro" id="IPR041657">
    <property type="entry name" value="HTH_17"/>
</dbReference>
<dbReference type="Pfam" id="PF12728">
    <property type="entry name" value="HTH_17"/>
    <property type="match status" value="1"/>
</dbReference>
<proteinExistence type="predicted"/>
<dbReference type="Gene3D" id="1.10.10.10">
    <property type="entry name" value="Winged helix-like DNA-binding domain superfamily/Winged helix DNA-binding domain"/>
    <property type="match status" value="1"/>
</dbReference>
<name>A0A8J3CIK9_9PSEU</name>
<gene>
    <name evidence="2" type="ORF">GCM10012275_49150</name>
</gene>
<evidence type="ECO:0000313" key="3">
    <source>
        <dbReference type="Proteomes" id="UP000637578"/>
    </source>
</evidence>
<dbReference type="AlphaFoldDB" id="A0A8J3CIK9"/>
<evidence type="ECO:0000259" key="1">
    <source>
        <dbReference type="Pfam" id="PF12728"/>
    </source>
</evidence>
<dbReference type="InterPro" id="IPR009061">
    <property type="entry name" value="DNA-bd_dom_put_sf"/>
</dbReference>
<dbReference type="Proteomes" id="UP000637578">
    <property type="component" value="Unassembled WGS sequence"/>
</dbReference>
<accession>A0A8J3CIK9</accession>
<keyword evidence="3" id="KW-1185">Reference proteome</keyword>
<dbReference type="EMBL" id="BMMK01000029">
    <property type="protein sequence ID" value="GGM72674.1"/>
    <property type="molecule type" value="Genomic_DNA"/>
</dbReference>
<evidence type="ECO:0000313" key="2">
    <source>
        <dbReference type="EMBL" id="GGM72674.1"/>
    </source>
</evidence>
<feature type="domain" description="Helix-turn-helix" evidence="1">
    <location>
        <begin position="8"/>
        <end position="53"/>
    </location>
</feature>
<reference evidence="2" key="1">
    <citation type="journal article" date="2014" name="Int. J. Syst. Evol. Microbiol.">
        <title>Complete genome sequence of Corynebacterium casei LMG S-19264T (=DSM 44701T), isolated from a smear-ripened cheese.</title>
        <authorList>
            <consortium name="US DOE Joint Genome Institute (JGI-PGF)"/>
            <person name="Walter F."/>
            <person name="Albersmeier A."/>
            <person name="Kalinowski J."/>
            <person name="Ruckert C."/>
        </authorList>
    </citation>
    <scope>NUCLEOTIDE SEQUENCE</scope>
    <source>
        <strain evidence="2">CGMCC 4.5737</strain>
    </source>
</reference>
<protein>
    <recommendedName>
        <fullName evidence="1">Helix-turn-helix domain-containing protein</fullName>
    </recommendedName>
</protein>